<evidence type="ECO:0008006" key="4">
    <source>
        <dbReference type="Google" id="ProtNLM"/>
    </source>
</evidence>
<proteinExistence type="predicted"/>
<evidence type="ECO:0000313" key="3">
    <source>
        <dbReference type="Proteomes" id="UP000262954"/>
    </source>
</evidence>
<sequence>MLKKILSILFLTACILPFSSCKDDEETLDPSLSQPVIKFAYDDLQADMNEVDNLPVVAVIRSELGLKKVIMQIETETGMIDYKTVTTFFNEKAYSLSENLNYQEDYKAFVVTAIDKLNREAKATLELGVTGIKEGPSIVFDPESITYDELVGGDMPKTHFTVTSVAGLQKIEMYLVSESGQMQYGFPIEFDNAETEYVFDEQIMYMEGDKGFKVKATDVYGQVKIVTMTVNYLTPAPPTITLKEDTVFADKDETKAITLRMESQRGIRNVKIYRIEDSQEVLAATKDFADSPLSVTESLDVLLTNATSKLKIVATDVVDKTSEATMTAIVNMDFVANLSVGSQILANGNANYPDVYALISLKGLKTYSVDYALESSDNASNVDLKFYAYGGQGVLRMYAIDGGNDTKCSEFKGKNGSVADMEVQNKTRLLAVPGFDFDNATAESISNAISASNITSNKINPFVVGDIIAFKTADTSTAGGGRIGVMKILSDTQVVSNNPTARIITVSIKLPKK</sequence>
<gene>
    <name evidence="2" type="ORF">DDY73_05645</name>
</gene>
<accession>A0A354M1T2</accession>
<name>A0A354M1T2_9BACT</name>
<comment type="caution">
    <text evidence="2">The sequence shown here is derived from an EMBL/GenBank/DDBJ whole genome shotgun (WGS) entry which is preliminary data.</text>
</comment>
<keyword evidence="1" id="KW-0732">Signal</keyword>
<evidence type="ECO:0000313" key="2">
    <source>
        <dbReference type="EMBL" id="HBJ08471.1"/>
    </source>
</evidence>
<dbReference type="AlphaFoldDB" id="A0A354M1T2"/>
<dbReference type="EMBL" id="DNWC01000073">
    <property type="protein sequence ID" value="HBJ08471.1"/>
    <property type="molecule type" value="Genomic_DNA"/>
</dbReference>
<feature type="chain" id="PRO_5016865607" description="DUF4270 domain-containing protein" evidence="1">
    <location>
        <begin position="23"/>
        <end position="513"/>
    </location>
</feature>
<evidence type="ECO:0000256" key="1">
    <source>
        <dbReference type="SAM" id="SignalP"/>
    </source>
</evidence>
<feature type="signal peptide" evidence="1">
    <location>
        <begin position="1"/>
        <end position="22"/>
    </location>
</feature>
<organism evidence="2 3">
    <name type="scientific">Coprobacter fastidiosus</name>
    <dbReference type="NCBI Taxonomy" id="1099853"/>
    <lineage>
        <taxon>Bacteria</taxon>
        <taxon>Pseudomonadati</taxon>
        <taxon>Bacteroidota</taxon>
        <taxon>Bacteroidia</taxon>
        <taxon>Bacteroidales</taxon>
        <taxon>Barnesiellaceae</taxon>
        <taxon>Coprobacter</taxon>
    </lineage>
</organism>
<dbReference type="Proteomes" id="UP000262954">
    <property type="component" value="Unassembled WGS sequence"/>
</dbReference>
<reference evidence="2 3" key="1">
    <citation type="journal article" date="2018" name="Nat. Biotechnol.">
        <title>A standardized bacterial taxonomy based on genome phylogeny substantially revises the tree of life.</title>
        <authorList>
            <person name="Parks D.H."/>
            <person name="Chuvochina M."/>
            <person name="Waite D.W."/>
            <person name="Rinke C."/>
            <person name="Skarshewski A."/>
            <person name="Chaumeil P.A."/>
            <person name="Hugenholtz P."/>
        </authorList>
    </citation>
    <scope>NUCLEOTIDE SEQUENCE [LARGE SCALE GENOMIC DNA]</scope>
    <source>
        <strain evidence="2">UBA11482</strain>
    </source>
</reference>
<protein>
    <recommendedName>
        <fullName evidence="4">DUF4270 domain-containing protein</fullName>
    </recommendedName>
</protein>